<organism evidence="1 2">
    <name type="scientific">Desulfocurvibacter africanus subsp. africanus str. Walvis Bay</name>
    <dbReference type="NCBI Taxonomy" id="690850"/>
    <lineage>
        <taxon>Bacteria</taxon>
        <taxon>Pseudomonadati</taxon>
        <taxon>Thermodesulfobacteriota</taxon>
        <taxon>Desulfovibrionia</taxon>
        <taxon>Desulfovibrionales</taxon>
        <taxon>Desulfovibrionaceae</taxon>
        <taxon>Desulfocurvibacter</taxon>
    </lineage>
</organism>
<evidence type="ECO:0000313" key="2">
    <source>
        <dbReference type="Proteomes" id="UP000007844"/>
    </source>
</evidence>
<dbReference type="AlphaFoldDB" id="F3Z0R5"/>
<dbReference type="EMBL" id="CP003221">
    <property type="protein sequence ID" value="EGJ49889.1"/>
    <property type="molecule type" value="Genomic_DNA"/>
</dbReference>
<keyword evidence="2" id="KW-1185">Reference proteome</keyword>
<accession>F3Z0R5</accession>
<reference evidence="1 2" key="1">
    <citation type="journal article" date="2011" name="J. Bacteriol.">
        <title>Genome sequence of the mercury-methylating and pleomorphic Desulfovibrio africanus Strain Walvis Bay.</title>
        <authorList>
            <person name="Brown S.D."/>
            <person name="Wall J.D."/>
            <person name="Kucken A.M."/>
            <person name="Gilmour C.C."/>
            <person name="Podar M."/>
            <person name="Brandt C.C."/>
            <person name="Teshima H."/>
            <person name="Detter J.C."/>
            <person name="Han C.S."/>
            <person name="Land M.L."/>
            <person name="Lucas S."/>
            <person name="Han J."/>
            <person name="Pennacchio L."/>
            <person name="Nolan M."/>
            <person name="Pitluck S."/>
            <person name="Woyke T."/>
            <person name="Goodwin L."/>
            <person name="Palumbo A.V."/>
            <person name="Elias D.A."/>
        </authorList>
    </citation>
    <scope>NUCLEOTIDE SEQUENCE [LARGE SCALE GENOMIC DNA]</scope>
    <source>
        <strain evidence="1 2">Walvis Bay</strain>
    </source>
</reference>
<proteinExistence type="predicted"/>
<protein>
    <submittedName>
        <fullName evidence="1">Uncharacterized protein</fullName>
    </submittedName>
</protein>
<gene>
    <name evidence="1" type="ORF">Desaf_1552</name>
</gene>
<name>F3Z0R5_DESAF</name>
<evidence type="ECO:0000313" key="1">
    <source>
        <dbReference type="EMBL" id="EGJ49889.1"/>
    </source>
</evidence>
<dbReference type="RefSeq" id="WP_005989119.1">
    <property type="nucleotide sequence ID" value="NC_016629.1"/>
</dbReference>
<dbReference type="HOGENOM" id="CLU_1903272_0_0_7"/>
<dbReference type="STRING" id="690850.Desaf_1552"/>
<sequence length="141" mass="15484">MTSEQTIAADLQAFLESWAAQGGGAARKALQMILTRIDFLGDTEIQYLARPGISHSLRVRRLDQSVRPLFLLMDVVGEDPAERWLSVCFYGETVSDPQELGDFVPGGLLGEDGLCFDVDGTNLELLEYVARRVEEAHLAAA</sequence>
<dbReference type="eggNOG" id="ENOG5032RPF">
    <property type="taxonomic scope" value="Bacteria"/>
</dbReference>
<dbReference type="KEGG" id="daf:Desaf_1552"/>
<dbReference type="Proteomes" id="UP000007844">
    <property type="component" value="Chromosome"/>
</dbReference>